<sequence>MSKQPFVHSVLVLLLLCAIGLLAAPSQPDARAAEPAPAALPELALDVGFSPRVELEGTVNALVVQPDNATVVAGSFQLVNGVLRESLARLAADGSLDTTFQLTAPLIMDNPSFYALALLPDGKLLVGGQLTMRGEDGQFRSNLVRLHPDGRLDEAFFAGNYQAGGLDGVVHAIMVQPDGKIIIGGAFSTIHEQSRPGIARLHPDGSVDLSFAPGEGVDGEVLSLAQQSDGRIIVGGSFRTFNGQSAAYLVRLNADGSRDPSFAPQLNGAVNTVVVDSTGDILFGGDFTSVNDEPRNKLAHLDTDGTLKDLSTGLFYAVQSIALLADGSIAVGGWYSSIIFDGRPIYHDARVARFAADGSLMAILSFDGRPTHVLALAQRPDGHVVVGGNFRNLQKIQDEPVIYRHSLGLLDADFTFVAGFEPQVTQPGHVATLVPLAAGSVLVGGNFSLVNGTPRVAAAILTPAGALDATFVPPFRRTGNQVSGALHLDDGSYLLGGDFSDNYTDQDLRWQNIIRVDQQGSILPFPQITVTQPKLKRDAEGRILVAGFDRLYRLLGDGSLDPTFTLNHVEGFVVETPGWRGSINSVVELANGQLIAAGNFERFAGHERSTLVRLHADGRLDHSFVPPSFLPIQGGAHPEVYAVALQGEQVLVGGRFAVGEAEERRVGLIRLDAEGRLDPNFAHASIIVHAISPFADGSFMVGSTSQIIEGSSIYNYIFHMLPDGTRNPAFNSSITRPTRYNSGVYALAPLSAEQVLIGGHFTAIEGARHVGLGRYGPPDQTVTTIEPITDAVLELEAEGVRYDFAAGTFGETVTFQHRARPMATLPSLGTLIGSGQGFELRAINRATGAPAQPQPGQSFTMTITLPPDAVSAAQAYGLWRWDEAAAQWTQQGIRNSLSADGRQLIAVIEHLSLFAVLRAPDEPGQPEQPEYQIYLPLVVR</sequence>
<dbReference type="PANTHER" id="PTHR31778:SF2">
    <property type="entry name" value="BUD SITE SELECTION PROTEIN RAX2"/>
    <property type="match status" value="1"/>
</dbReference>
<dbReference type="Proteomes" id="UP000220527">
    <property type="component" value="Unassembled WGS sequence"/>
</dbReference>
<evidence type="ECO:0000256" key="1">
    <source>
        <dbReference type="SAM" id="SignalP"/>
    </source>
</evidence>
<evidence type="ECO:0008006" key="4">
    <source>
        <dbReference type="Google" id="ProtNLM"/>
    </source>
</evidence>
<feature type="chain" id="PRO_5013037875" description="Delta-60 repeat domain-containing protein" evidence="1">
    <location>
        <begin position="24"/>
        <end position="940"/>
    </location>
</feature>
<gene>
    <name evidence="2" type="ORF">CJ255_02225</name>
</gene>
<dbReference type="PANTHER" id="PTHR31778">
    <property type="entry name" value="BUD SITE SELECTION PROTEIN RAX2"/>
    <property type="match status" value="1"/>
</dbReference>
<name>A0A2A6RNU0_9CHLR</name>
<evidence type="ECO:0000313" key="2">
    <source>
        <dbReference type="EMBL" id="PDW04732.1"/>
    </source>
</evidence>
<keyword evidence="1" id="KW-0732">Signal</keyword>
<dbReference type="SUPFAM" id="SSF63829">
    <property type="entry name" value="Calcium-dependent phosphotriesterase"/>
    <property type="match status" value="1"/>
</dbReference>
<protein>
    <recommendedName>
        <fullName evidence="4">Delta-60 repeat domain-containing protein</fullName>
    </recommendedName>
</protein>
<dbReference type="EMBL" id="NQWI01000005">
    <property type="protein sequence ID" value="PDW04732.1"/>
    <property type="molecule type" value="Genomic_DNA"/>
</dbReference>
<dbReference type="OrthoDB" id="5380868at2"/>
<dbReference type="GO" id="GO:1902929">
    <property type="term" value="C:plasma membrane of growing cell tip"/>
    <property type="evidence" value="ECO:0007669"/>
    <property type="project" value="TreeGrafter"/>
</dbReference>
<organism evidence="2 3">
    <name type="scientific">Candidatus Viridilinea mediisalina</name>
    <dbReference type="NCBI Taxonomy" id="2024553"/>
    <lineage>
        <taxon>Bacteria</taxon>
        <taxon>Bacillati</taxon>
        <taxon>Chloroflexota</taxon>
        <taxon>Chloroflexia</taxon>
        <taxon>Chloroflexales</taxon>
        <taxon>Chloroflexineae</taxon>
        <taxon>Oscillochloridaceae</taxon>
        <taxon>Candidatus Viridilinea</taxon>
    </lineage>
</organism>
<dbReference type="NCBIfam" id="TIGR02608">
    <property type="entry name" value="delta_60_rpt"/>
    <property type="match status" value="6"/>
</dbReference>
<keyword evidence="3" id="KW-1185">Reference proteome</keyword>
<evidence type="ECO:0000313" key="3">
    <source>
        <dbReference type="Proteomes" id="UP000220527"/>
    </source>
</evidence>
<reference evidence="3" key="1">
    <citation type="submission" date="2017-08" db="EMBL/GenBank/DDBJ databases">
        <authorList>
            <person name="Grouzdev D.S."/>
            <person name="Gaisin V.A."/>
            <person name="Rysina M.S."/>
            <person name="Gorlenko V.M."/>
        </authorList>
    </citation>
    <scope>NUCLEOTIDE SEQUENCE [LARGE SCALE GENOMIC DNA]</scope>
    <source>
        <strain evidence="3">Kir15-3F</strain>
    </source>
</reference>
<feature type="signal peptide" evidence="1">
    <location>
        <begin position="1"/>
        <end position="23"/>
    </location>
</feature>
<dbReference type="AlphaFoldDB" id="A0A2A6RNU0"/>
<dbReference type="RefSeq" id="WP_097642467.1">
    <property type="nucleotide sequence ID" value="NZ_NQWI01000005.1"/>
</dbReference>
<dbReference type="Pfam" id="PF17164">
    <property type="entry name" value="DUF5122"/>
    <property type="match status" value="9"/>
</dbReference>
<dbReference type="Gene3D" id="2.80.10.50">
    <property type="match status" value="5"/>
</dbReference>
<proteinExistence type="predicted"/>
<dbReference type="InterPro" id="IPR013431">
    <property type="entry name" value="Delta_60_rpt"/>
</dbReference>
<accession>A0A2A6RNU0</accession>
<comment type="caution">
    <text evidence="2">The sequence shown here is derived from an EMBL/GenBank/DDBJ whole genome shotgun (WGS) entry which is preliminary data.</text>
</comment>